<name>A0A1Q9BTC8_SYMMI</name>
<evidence type="ECO:0000256" key="1">
    <source>
        <dbReference type="SAM" id="MobiDB-lite"/>
    </source>
</evidence>
<evidence type="ECO:0000313" key="2">
    <source>
        <dbReference type="EMBL" id="OLP73938.1"/>
    </source>
</evidence>
<comment type="caution">
    <text evidence="2">The sequence shown here is derived from an EMBL/GenBank/DDBJ whole genome shotgun (WGS) entry which is preliminary data.</text>
</comment>
<dbReference type="Proteomes" id="UP000186817">
    <property type="component" value="Unassembled WGS sequence"/>
</dbReference>
<reference evidence="2 3" key="1">
    <citation type="submission" date="2016-02" db="EMBL/GenBank/DDBJ databases">
        <title>Genome analysis of coral dinoflagellate symbionts highlights evolutionary adaptations to a symbiotic lifestyle.</title>
        <authorList>
            <person name="Aranda M."/>
            <person name="Li Y."/>
            <person name="Liew Y.J."/>
            <person name="Baumgarten S."/>
            <person name="Simakov O."/>
            <person name="Wilson M."/>
            <person name="Piel J."/>
            <person name="Ashoor H."/>
            <person name="Bougouffa S."/>
            <person name="Bajic V.B."/>
            <person name="Ryu T."/>
            <person name="Ravasi T."/>
            <person name="Bayer T."/>
            <person name="Micklem G."/>
            <person name="Kim H."/>
            <person name="Bhak J."/>
            <person name="Lajeunesse T.C."/>
            <person name="Voolstra C.R."/>
        </authorList>
    </citation>
    <scope>NUCLEOTIDE SEQUENCE [LARGE SCALE GENOMIC DNA]</scope>
    <source>
        <strain evidence="2 3">CCMP2467</strain>
    </source>
</reference>
<dbReference type="EMBL" id="LSRX01004507">
    <property type="protein sequence ID" value="OLP73938.1"/>
    <property type="molecule type" value="Genomic_DNA"/>
</dbReference>
<sequence>MQNQCAAARHLGFELSVWPVDEVQNVPVCITGGGSENALRGDREEPRPVRHGGSDGGRTYQPADRSGSVPRQELQELHIFGAKPAANLRTNDKQAASPGMAELRVRVVAFAPGSRIDCAAPSAGGGPAPSA</sequence>
<organism evidence="2 3">
    <name type="scientific">Symbiodinium microadriaticum</name>
    <name type="common">Dinoflagellate</name>
    <name type="synonym">Zooxanthella microadriatica</name>
    <dbReference type="NCBI Taxonomy" id="2951"/>
    <lineage>
        <taxon>Eukaryota</taxon>
        <taxon>Sar</taxon>
        <taxon>Alveolata</taxon>
        <taxon>Dinophyceae</taxon>
        <taxon>Suessiales</taxon>
        <taxon>Symbiodiniaceae</taxon>
        <taxon>Symbiodinium</taxon>
    </lineage>
</organism>
<proteinExistence type="predicted"/>
<feature type="region of interest" description="Disordered" evidence="1">
    <location>
        <begin position="32"/>
        <end position="70"/>
    </location>
</feature>
<evidence type="ECO:0000313" key="3">
    <source>
        <dbReference type="Proteomes" id="UP000186817"/>
    </source>
</evidence>
<keyword evidence="3" id="KW-1185">Reference proteome</keyword>
<gene>
    <name evidence="2" type="ORF">AK812_SmicGene46669</name>
</gene>
<feature type="compositionally biased region" description="Basic and acidic residues" evidence="1">
    <location>
        <begin position="39"/>
        <end position="48"/>
    </location>
</feature>
<protein>
    <submittedName>
        <fullName evidence="2">Uncharacterized protein</fullName>
    </submittedName>
</protein>
<dbReference type="AlphaFoldDB" id="A0A1Q9BTC8"/>
<accession>A0A1Q9BTC8</accession>